<proteinExistence type="predicted"/>
<dbReference type="Proteomes" id="UP000757232">
    <property type="component" value="Unassembled WGS sequence"/>
</dbReference>
<evidence type="ECO:0000313" key="2">
    <source>
        <dbReference type="EMBL" id="OCB88102.1"/>
    </source>
</evidence>
<feature type="compositionally biased region" description="Polar residues" evidence="1">
    <location>
        <begin position="58"/>
        <end position="74"/>
    </location>
</feature>
<name>A0A9Q5HYL4_SANBA</name>
<comment type="caution">
    <text evidence="2">The sequence shown here is derived from an EMBL/GenBank/DDBJ whole genome shotgun (WGS) entry which is preliminary data.</text>
</comment>
<dbReference type="AlphaFoldDB" id="A0A9Q5HYL4"/>
<accession>A0A9Q5HYL4</accession>
<evidence type="ECO:0000256" key="1">
    <source>
        <dbReference type="SAM" id="MobiDB-lite"/>
    </source>
</evidence>
<keyword evidence="3" id="KW-1185">Reference proteome</keyword>
<protein>
    <submittedName>
        <fullName evidence="2">Uncharacterized protein</fullName>
    </submittedName>
</protein>
<organism evidence="2 3">
    <name type="scientific">Sanghuangporus baumii</name>
    <name type="common">Phellinus baumii</name>
    <dbReference type="NCBI Taxonomy" id="108892"/>
    <lineage>
        <taxon>Eukaryota</taxon>
        <taxon>Fungi</taxon>
        <taxon>Dikarya</taxon>
        <taxon>Basidiomycota</taxon>
        <taxon>Agaricomycotina</taxon>
        <taxon>Agaricomycetes</taxon>
        <taxon>Hymenochaetales</taxon>
        <taxon>Hymenochaetaceae</taxon>
        <taxon>Sanghuangporus</taxon>
    </lineage>
</organism>
<dbReference type="EMBL" id="LNZH02000184">
    <property type="protein sequence ID" value="OCB88102.1"/>
    <property type="molecule type" value="Genomic_DNA"/>
</dbReference>
<feature type="compositionally biased region" description="Basic and acidic residues" evidence="1">
    <location>
        <begin position="1"/>
        <end position="13"/>
    </location>
</feature>
<sequence length="194" mass="21547">MERSMSTIVHEEIVNDAGLVNDDKNRPKTKPPSVQSLDEESSWLNLDRSLASPPTYVDSINENGSSTTPCDIASTTHDFSDRTMAASNCGELGAPQSFKIPESHRFRNALSVTIEMADVSITVYGKYKIVIEQNEAPLFSSTNISIYDNEHRANDVTKGRLKISSRLRSMRSFLKLPRHGHSSDVDLSVTPFTE</sequence>
<gene>
    <name evidence="2" type="ORF">A7U60_g4728</name>
</gene>
<feature type="region of interest" description="Disordered" evidence="1">
    <location>
        <begin position="1"/>
        <end position="74"/>
    </location>
</feature>
<evidence type="ECO:0000313" key="3">
    <source>
        <dbReference type="Proteomes" id="UP000757232"/>
    </source>
</evidence>
<reference evidence="2" key="1">
    <citation type="submission" date="2016-06" db="EMBL/GenBank/DDBJ databases">
        <title>Draft Genome sequence of the fungus Inonotus baumii.</title>
        <authorList>
            <person name="Zhu H."/>
            <person name="Lin W."/>
        </authorList>
    </citation>
    <scope>NUCLEOTIDE SEQUENCE</scope>
    <source>
        <strain evidence="2">821</strain>
    </source>
</reference>